<keyword evidence="4" id="KW-0010">Activator</keyword>
<feature type="domain" description="HTH lysR-type" evidence="6">
    <location>
        <begin position="1"/>
        <end position="58"/>
    </location>
</feature>
<dbReference type="InterPro" id="IPR000847">
    <property type="entry name" value="LysR_HTH_N"/>
</dbReference>
<dbReference type="SUPFAM" id="SSF53850">
    <property type="entry name" value="Periplasmic binding protein-like II"/>
    <property type="match status" value="1"/>
</dbReference>
<keyword evidence="3" id="KW-0238">DNA-binding</keyword>
<dbReference type="Pfam" id="PF03466">
    <property type="entry name" value="LysR_substrate"/>
    <property type="match status" value="1"/>
</dbReference>
<dbReference type="FunFam" id="1.10.10.10:FF:000001">
    <property type="entry name" value="LysR family transcriptional regulator"/>
    <property type="match status" value="1"/>
</dbReference>
<evidence type="ECO:0000259" key="6">
    <source>
        <dbReference type="PROSITE" id="PS50931"/>
    </source>
</evidence>
<dbReference type="InterPro" id="IPR036390">
    <property type="entry name" value="WH_DNA-bd_sf"/>
</dbReference>
<comment type="caution">
    <text evidence="7">The sequence shown here is derived from an EMBL/GenBank/DDBJ whole genome shotgun (WGS) entry which is preliminary data.</text>
</comment>
<evidence type="ECO:0000256" key="2">
    <source>
        <dbReference type="ARBA" id="ARBA00023015"/>
    </source>
</evidence>
<dbReference type="RefSeq" id="WP_220229760.1">
    <property type="nucleotide sequence ID" value="NZ_JAICBX010000003.1"/>
</dbReference>
<accession>A0AAE2ZQH8</accession>
<keyword evidence="2" id="KW-0805">Transcription regulation</keyword>
<keyword evidence="5" id="KW-0804">Transcription</keyword>
<dbReference type="InterPro" id="IPR005119">
    <property type="entry name" value="LysR_subst-bd"/>
</dbReference>
<evidence type="ECO:0000256" key="1">
    <source>
        <dbReference type="ARBA" id="ARBA00009437"/>
    </source>
</evidence>
<dbReference type="Gene3D" id="1.10.10.10">
    <property type="entry name" value="Winged helix-like DNA-binding domain superfamily/Winged helix DNA-binding domain"/>
    <property type="match status" value="1"/>
</dbReference>
<dbReference type="GO" id="GO:0003700">
    <property type="term" value="F:DNA-binding transcription factor activity"/>
    <property type="evidence" value="ECO:0007669"/>
    <property type="project" value="InterPro"/>
</dbReference>
<dbReference type="PANTHER" id="PTHR30293">
    <property type="entry name" value="TRANSCRIPTIONAL REGULATORY PROTEIN NAC-RELATED"/>
    <property type="match status" value="1"/>
</dbReference>
<dbReference type="PANTHER" id="PTHR30293:SF0">
    <property type="entry name" value="NITROGEN ASSIMILATION REGULATORY PROTEIN NAC"/>
    <property type="match status" value="1"/>
</dbReference>
<dbReference type="GO" id="GO:0003677">
    <property type="term" value="F:DNA binding"/>
    <property type="evidence" value="ECO:0007669"/>
    <property type="project" value="UniProtKB-KW"/>
</dbReference>
<comment type="similarity">
    <text evidence="1">Belongs to the LysR transcriptional regulatory family.</text>
</comment>
<dbReference type="PRINTS" id="PR00039">
    <property type="entry name" value="HTHLYSR"/>
</dbReference>
<dbReference type="PROSITE" id="PS50931">
    <property type="entry name" value="HTH_LYSR"/>
    <property type="match status" value="1"/>
</dbReference>
<evidence type="ECO:0000313" key="7">
    <source>
        <dbReference type="EMBL" id="MBW8639046.1"/>
    </source>
</evidence>
<proteinExistence type="inferred from homology"/>
<evidence type="ECO:0000256" key="3">
    <source>
        <dbReference type="ARBA" id="ARBA00023125"/>
    </source>
</evidence>
<dbReference type="Proteomes" id="UP001196509">
    <property type="component" value="Unassembled WGS sequence"/>
</dbReference>
<dbReference type="EMBL" id="JAICBX010000003">
    <property type="protein sequence ID" value="MBW8639046.1"/>
    <property type="molecule type" value="Genomic_DNA"/>
</dbReference>
<sequence length="308" mass="34020">MDVRQLRYFITIARCGSFSRAANELNVAQPALSHHVANLEGELGVRLFDRSTKGVVPTECGQTLISHAEVIIHQMNLAARDVQNKSENPSGEVTIGLPSSISLALTVPLLAEAEKRFPKVELKVSENYSGYLVDWLAAGRLDLALLFDIDSQLQFETIHLFSDMLYFVGSPDQLPSGRDIEFRQVAQHPLILTGESHGLRHVIDRTSQSGSVDINVKTELDSLVAIKRLAAAGYGFTVLPWYAIREEVEAGQLGALKIVEPVLQRDVFLARSGEWAPTRATEQISDLVVELTKRLVNADHWLESTVAI</sequence>
<dbReference type="AlphaFoldDB" id="A0AAE2ZQH8"/>
<dbReference type="Pfam" id="PF00126">
    <property type="entry name" value="HTH_1"/>
    <property type="match status" value="1"/>
</dbReference>
<organism evidence="7 8">
    <name type="scientific">Flavimaribacter sediminis</name>
    <dbReference type="NCBI Taxonomy" id="2865987"/>
    <lineage>
        <taxon>Bacteria</taxon>
        <taxon>Pseudomonadati</taxon>
        <taxon>Pseudomonadota</taxon>
        <taxon>Alphaproteobacteria</taxon>
        <taxon>Hyphomicrobiales</taxon>
        <taxon>Rhizobiaceae</taxon>
        <taxon>Flavimaribacter</taxon>
    </lineage>
</organism>
<dbReference type="InterPro" id="IPR036388">
    <property type="entry name" value="WH-like_DNA-bd_sf"/>
</dbReference>
<gene>
    <name evidence="7" type="ORF">K1W69_17755</name>
</gene>
<dbReference type="GO" id="GO:2000142">
    <property type="term" value="P:regulation of DNA-templated transcription initiation"/>
    <property type="evidence" value="ECO:0007669"/>
    <property type="project" value="TreeGrafter"/>
</dbReference>
<dbReference type="Gene3D" id="3.40.190.290">
    <property type="match status" value="1"/>
</dbReference>
<protein>
    <submittedName>
        <fullName evidence="7">LysR family transcriptional regulator</fullName>
    </submittedName>
</protein>
<reference evidence="7" key="1">
    <citation type="submission" date="2021-08" db="EMBL/GenBank/DDBJ databases">
        <title>Hoeflea bacterium WL0058 sp. nov., isolated from the sediment.</title>
        <authorList>
            <person name="Wang L."/>
            <person name="Zhang D."/>
        </authorList>
    </citation>
    <scope>NUCLEOTIDE SEQUENCE</scope>
    <source>
        <strain evidence="7">WL0058</strain>
    </source>
</reference>
<evidence type="ECO:0000256" key="5">
    <source>
        <dbReference type="ARBA" id="ARBA00023163"/>
    </source>
</evidence>
<name>A0AAE2ZQH8_9HYPH</name>
<keyword evidence="8" id="KW-1185">Reference proteome</keyword>
<evidence type="ECO:0000256" key="4">
    <source>
        <dbReference type="ARBA" id="ARBA00023159"/>
    </source>
</evidence>
<dbReference type="SUPFAM" id="SSF46785">
    <property type="entry name" value="Winged helix' DNA-binding domain"/>
    <property type="match status" value="1"/>
</dbReference>
<evidence type="ECO:0000313" key="8">
    <source>
        <dbReference type="Proteomes" id="UP001196509"/>
    </source>
</evidence>